<dbReference type="InterPro" id="IPR011047">
    <property type="entry name" value="Quinoprotein_ADH-like_sf"/>
</dbReference>
<evidence type="ECO:0000313" key="9">
    <source>
        <dbReference type="EMBL" id="SVB94803.1"/>
    </source>
</evidence>
<dbReference type="PROSITE" id="PS51257">
    <property type="entry name" value="PROKAR_LIPOPROTEIN"/>
    <property type="match status" value="1"/>
</dbReference>
<evidence type="ECO:0000259" key="8">
    <source>
        <dbReference type="PROSITE" id="PS51007"/>
    </source>
</evidence>
<dbReference type="SMART" id="SM00564">
    <property type="entry name" value="PQQ"/>
    <property type="match status" value="4"/>
</dbReference>
<dbReference type="GO" id="GO:0016491">
    <property type="term" value="F:oxidoreductase activity"/>
    <property type="evidence" value="ECO:0007669"/>
    <property type="project" value="UniProtKB-KW"/>
</dbReference>
<dbReference type="EMBL" id="UINC01065296">
    <property type="protein sequence ID" value="SVB94803.1"/>
    <property type="molecule type" value="Genomic_DNA"/>
</dbReference>
<dbReference type="PANTHER" id="PTHR32303">
    <property type="entry name" value="QUINOPROTEIN ALCOHOL DEHYDROGENASE (CYTOCHROME C)"/>
    <property type="match status" value="1"/>
</dbReference>
<evidence type="ECO:0000256" key="4">
    <source>
        <dbReference type="ARBA" id="ARBA00022723"/>
    </source>
</evidence>
<dbReference type="PROSITE" id="PS51007">
    <property type="entry name" value="CYTC"/>
    <property type="match status" value="1"/>
</dbReference>
<dbReference type="Pfam" id="PF01011">
    <property type="entry name" value="PQQ"/>
    <property type="match status" value="1"/>
</dbReference>
<comment type="cofactor">
    <cofactor evidence="1">
        <name>pyrroloquinoline quinone</name>
        <dbReference type="ChEBI" id="CHEBI:58442"/>
    </cofactor>
</comment>
<gene>
    <name evidence="9" type="ORF">METZ01_LOCUS247657</name>
</gene>
<sequence length="403" mass="43657">MFDMRKATLKTGLLLLAIIGFAGCTESSRKPEAVFTEDTDDFRATAGEFGPRDDMPGAALYTTHCSHCHDGTVPKAPHIVWLELMTPKTILAAMNEGIMQQQSSHLTDEERRHITEYLTLTPAVSDTTTSIPWCENRSLSAEKPPAAIGWGHDTSRYTSLTYGGIEKALVPGLKLKWSFVFPGALRARSQPSVGYEAIYAGSQDGTVYAFDLETGCVKWTFEASAEVRTGIVLTNDGPPLALFGDILAKLYAVNALTGELVWQQKVDDHPSATLTGTPAYYLGNIYVPVSSLEVTAAADPAYPCCSFRGSILAMNAANGEELWRHYTIPTLPKDVNRTNVGTPVLAPSGAPVWSSPTVDVRRNRLYVGTGENYSSPADANSDAVIAINMETGERVWQRQSTAG</sequence>
<dbReference type="Gene3D" id="1.10.760.10">
    <property type="entry name" value="Cytochrome c-like domain"/>
    <property type="match status" value="1"/>
</dbReference>
<keyword evidence="6" id="KW-0560">Oxidoreductase</keyword>
<organism evidence="9">
    <name type="scientific">marine metagenome</name>
    <dbReference type="NCBI Taxonomy" id="408172"/>
    <lineage>
        <taxon>unclassified sequences</taxon>
        <taxon>metagenomes</taxon>
        <taxon>ecological metagenomes</taxon>
    </lineage>
</organism>
<dbReference type="InterPro" id="IPR009056">
    <property type="entry name" value="Cyt_c-like_dom"/>
</dbReference>
<keyword evidence="7" id="KW-0408">Iron</keyword>
<evidence type="ECO:0000256" key="2">
    <source>
        <dbReference type="ARBA" id="ARBA00008156"/>
    </source>
</evidence>
<comment type="similarity">
    <text evidence="2">Belongs to the bacterial PQQ dehydrogenase family.</text>
</comment>
<dbReference type="SUPFAM" id="SSF46626">
    <property type="entry name" value="Cytochrome c"/>
    <property type="match status" value="1"/>
</dbReference>
<dbReference type="GO" id="GO:0020037">
    <property type="term" value="F:heme binding"/>
    <property type="evidence" value="ECO:0007669"/>
    <property type="project" value="InterPro"/>
</dbReference>
<dbReference type="GO" id="GO:0046872">
    <property type="term" value="F:metal ion binding"/>
    <property type="evidence" value="ECO:0007669"/>
    <property type="project" value="UniProtKB-KW"/>
</dbReference>
<dbReference type="GO" id="GO:0009055">
    <property type="term" value="F:electron transfer activity"/>
    <property type="evidence" value="ECO:0007669"/>
    <property type="project" value="InterPro"/>
</dbReference>
<dbReference type="InterPro" id="IPR018391">
    <property type="entry name" value="PQQ_b-propeller_rpt"/>
</dbReference>
<keyword evidence="5" id="KW-0732">Signal</keyword>
<evidence type="ECO:0000256" key="6">
    <source>
        <dbReference type="ARBA" id="ARBA00023002"/>
    </source>
</evidence>
<keyword evidence="4" id="KW-0479">Metal-binding</keyword>
<proteinExistence type="inferred from homology"/>
<evidence type="ECO:0000256" key="5">
    <source>
        <dbReference type="ARBA" id="ARBA00022729"/>
    </source>
</evidence>
<feature type="non-terminal residue" evidence="9">
    <location>
        <position position="403"/>
    </location>
</feature>
<reference evidence="9" key="1">
    <citation type="submission" date="2018-05" db="EMBL/GenBank/DDBJ databases">
        <authorList>
            <person name="Lanie J.A."/>
            <person name="Ng W.-L."/>
            <person name="Kazmierczak K.M."/>
            <person name="Andrzejewski T.M."/>
            <person name="Davidsen T.M."/>
            <person name="Wayne K.J."/>
            <person name="Tettelin H."/>
            <person name="Glass J.I."/>
            <person name="Rusch D."/>
            <person name="Podicherti R."/>
            <person name="Tsui H.-C.T."/>
            <person name="Winkler M.E."/>
        </authorList>
    </citation>
    <scope>NUCLEOTIDE SEQUENCE</scope>
</reference>
<dbReference type="AlphaFoldDB" id="A0A382I7E7"/>
<dbReference type="InterPro" id="IPR036909">
    <property type="entry name" value="Cyt_c-like_dom_sf"/>
</dbReference>
<dbReference type="PANTHER" id="PTHR32303:SF10">
    <property type="entry name" value="OUTER MEMBRANE PROTEIN ASSEMBLY FACTOR BAMB"/>
    <property type="match status" value="1"/>
</dbReference>
<dbReference type="Gene3D" id="2.140.10.10">
    <property type="entry name" value="Quinoprotein alcohol dehydrogenase-like superfamily"/>
    <property type="match status" value="1"/>
</dbReference>
<dbReference type="InterPro" id="IPR002372">
    <property type="entry name" value="PQQ_rpt_dom"/>
</dbReference>
<dbReference type="Pfam" id="PF13442">
    <property type="entry name" value="Cytochrome_CBB3"/>
    <property type="match status" value="1"/>
</dbReference>
<accession>A0A382I7E7</accession>
<evidence type="ECO:0000256" key="1">
    <source>
        <dbReference type="ARBA" id="ARBA00001931"/>
    </source>
</evidence>
<dbReference type="SUPFAM" id="SSF50998">
    <property type="entry name" value="Quinoprotein alcohol dehydrogenase-like"/>
    <property type="match status" value="1"/>
</dbReference>
<protein>
    <recommendedName>
        <fullName evidence="8">Cytochrome c domain-containing protein</fullName>
    </recommendedName>
</protein>
<keyword evidence="3" id="KW-0349">Heme</keyword>
<feature type="domain" description="Cytochrome c" evidence="8">
    <location>
        <begin position="52"/>
        <end position="122"/>
    </location>
</feature>
<evidence type="ECO:0000256" key="7">
    <source>
        <dbReference type="ARBA" id="ARBA00023004"/>
    </source>
</evidence>
<name>A0A382I7E7_9ZZZZ</name>
<evidence type="ECO:0000256" key="3">
    <source>
        <dbReference type="ARBA" id="ARBA00022617"/>
    </source>
</evidence>